<evidence type="ECO:0000259" key="5">
    <source>
        <dbReference type="Pfam" id="PF04542"/>
    </source>
</evidence>
<dbReference type="GO" id="GO:0016987">
    <property type="term" value="F:sigma factor activity"/>
    <property type="evidence" value="ECO:0007669"/>
    <property type="project" value="UniProtKB-KW"/>
</dbReference>
<dbReference type="InterPro" id="IPR013324">
    <property type="entry name" value="RNA_pol_sigma_r3/r4-like"/>
</dbReference>
<accession>A0A4R5DUT9</accession>
<dbReference type="GO" id="GO:0006352">
    <property type="term" value="P:DNA-templated transcription initiation"/>
    <property type="evidence" value="ECO:0007669"/>
    <property type="project" value="InterPro"/>
</dbReference>
<dbReference type="SUPFAM" id="SSF88946">
    <property type="entry name" value="Sigma2 domain of RNA polymerase sigma factors"/>
    <property type="match status" value="1"/>
</dbReference>
<dbReference type="NCBIfam" id="TIGR02937">
    <property type="entry name" value="sigma70-ECF"/>
    <property type="match status" value="1"/>
</dbReference>
<dbReference type="Proteomes" id="UP000294850">
    <property type="component" value="Unassembled WGS sequence"/>
</dbReference>
<dbReference type="InterPro" id="IPR007627">
    <property type="entry name" value="RNA_pol_sigma70_r2"/>
</dbReference>
<dbReference type="Gene3D" id="1.10.10.10">
    <property type="entry name" value="Winged helix-like DNA-binding domain superfamily/Winged helix DNA-binding domain"/>
    <property type="match status" value="1"/>
</dbReference>
<dbReference type="EMBL" id="SMFL01000002">
    <property type="protein sequence ID" value="TDE17557.1"/>
    <property type="molecule type" value="Genomic_DNA"/>
</dbReference>
<keyword evidence="3" id="KW-0731">Sigma factor</keyword>
<dbReference type="InterPro" id="IPR014284">
    <property type="entry name" value="RNA_pol_sigma-70_dom"/>
</dbReference>
<dbReference type="Gene3D" id="1.10.1740.10">
    <property type="match status" value="1"/>
</dbReference>
<gene>
    <name evidence="7" type="ORF">E0F88_06610</name>
</gene>
<dbReference type="InterPro" id="IPR013325">
    <property type="entry name" value="RNA_pol_sigma_r2"/>
</dbReference>
<feature type="domain" description="RNA polymerase sigma factor 70 region 4 type 2" evidence="6">
    <location>
        <begin position="101"/>
        <end position="151"/>
    </location>
</feature>
<dbReference type="PANTHER" id="PTHR43133">
    <property type="entry name" value="RNA POLYMERASE ECF-TYPE SIGMA FACTO"/>
    <property type="match status" value="1"/>
</dbReference>
<sequence length="157" mass="18441">MEEKFLKILKENQNILHKISRLYRDSHDDQQDLFQEIVYQLWKSFPAFRGDAKISTWIYRVALNTAIASFRKAKISTDHFDSIPEQLQHNDNSGISENEERLFAALRKLNDSEKAIISLFLEDYSYQEIATITGITENYVGVKINRIKEKLKMIINK</sequence>
<dbReference type="SUPFAM" id="SSF88659">
    <property type="entry name" value="Sigma3 and sigma4 domains of RNA polymerase sigma factors"/>
    <property type="match status" value="1"/>
</dbReference>
<name>A0A4R5DUT9_9BACT</name>
<dbReference type="InterPro" id="IPR039425">
    <property type="entry name" value="RNA_pol_sigma-70-like"/>
</dbReference>
<dbReference type="AlphaFoldDB" id="A0A4R5DUT9"/>
<reference evidence="7 8" key="1">
    <citation type="submission" date="2019-03" db="EMBL/GenBank/DDBJ databases">
        <title>Dyadobacter AR-3-6 sp. nov., isolated from arctic soil.</title>
        <authorList>
            <person name="Chaudhary D.K."/>
        </authorList>
    </citation>
    <scope>NUCLEOTIDE SEQUENCE [LARGE SCALE GENOMIC DNA]</scope>
    <source>
        <strain evidence="7 8">AR-3-6</strain>
    </source>
</reference>
<dbReference type="GO" id="GO:0003677">
    <property type="term" value="F:DNA binding"/>
    <property type="evidence" value="ECO:0007669"/>
    <property type="project" value="InterPro"/>
</dbReference>
<keyword evidence="2" id="KW-0805">Transcription regulation</keyword>
<dbReference type="Pfam" id="PF08281">
    <property type="entry name" value="Sigma70_r4_2"/>
    <property type="match status" value="1"/>
</dbReference>
<dbReference type="InterPro" id="IPR013249">
    <property type="entry name" value="RNA_pol_sigma70_r4_t2"/>
</dbReference>
<evidence type="ECO:0000256" key="1">
    <source>
        <dbReference type="ARBA" id="ARBA00010641"/>
    </source>
</evidence>
<dbReference type="PANTHER" id="PTHR43133:SF45">
    <property type="entry name" value="RNA POLYMERASE ECF-TYPE SIGMA FACTOR"/>
    <property type="match status" value="1"/>
</dbReference>
<dbReference type="RefSeq" id="WP_131957423.1">
    <property type="nucleotide sequence ID" value="NZ_SMFL01000002.1"/>
</dbReference>
<keyword evidence="4" id="KW-0804">Transcription</keyword>
<evidence type="ECO:0000259" key="6">
    <source>
        <dbReference type="Pfam" id="PF08281"/>
    </source>
</evidence>
<feature type="domain" description="RNA polymerase sigma-70 region 2" evidence="5">
    <location>
        <begin position="10"/>
        <end position="74"/>
    </location>
</feature>
<keyword evidence="8" id="KW-1185">Reference proteome</keyword>
<evidence type="ECO:0000313" key="7">
    <source>
        <dbReference type="EMBL" id="TDE17557.1"/>
    </source>
</evidence>
<dbReference type="Pfam" id="PF04542">
    <property type="entry name" value="Sigma70_r2"/>
    <property type="match status" value="1"/>
</dbReference>
<organism evidence="7 8">
    <name type="scientific">Dyadobacter psychrotolerans</name>
    <dbReference type="NCBI Taxonomy" id="2541721"/>
    <lineage>
        <taxon>Bacteria</taxon>
        <taxon>Pseudomonadati</taxon>
        <taxon>Bacteroidota</taxon>
        <taxon>Cytophagia</taxon>
        <taxon>Cytophagales</taxon>
        <taxon>Spirosomataceae</taxon>
        <taxon>Dyadobacter</taxon>
    </lineage>
</organism>
<dbReference type="CDD" id="cd06171">
    <property type="entry name" value="Sigma70_r4"/>
    <property type="match status" value="1"/>
</dbReference>
<evidence type="ECO:0000256" key="2">
    <source>
        <dbReference type="ARBA" id="ARBA00023015"/>
    </source>
</evidence>
<evidence type="ECO:0000256" key="3">
    <source>
        <dbReference type="ARBA" id="ARBA00023082"/>
    </source>
</evidence>
<evidence type="ECO:0000256" key="4">
    <source>
        <dbReference type="ARBA" id="ARBA00023163"/>
    </source>
</evidence>
<evidence type="ECO:0000313" key="8">
    <source>
        <dbReference type="Proteomes" id="UP000294850"/>
    </source>
</evidence>
<proteinExistence type="inferred from homology"/>
<comment type="similarity">
    <text evidence="1">Belongs to the sigma-70 factor family. ECF subfamily.</text>
</comment>
<dbReference type="InterPro" id="IPR036388">
    <property type="entry name" value="WH-like_DNA-bd_sf"/>
</dbReference>
<comment type="caution">
    <text evidence="7">The sequence shown here is derived from an EMBL/GenBank/DDBJ whole genome shotgun (WGS) entry which is preliminary data.</text>
</comment>
<dbReference type="OrthoDB" id="9780326at2"/>
<protein>
    <submittedName>
        <fullName evidence="7">Sigma-70 family RNA polymerase sigma factor</fullName>
    </submittedName>
</protein>